<dbReference type="InterPro" id="IPR029018">
    <property type="entry name" value="Hex-like_dom2"/>
</dbReference>
<evidence type="ECO:0000259" key="7">
    <source>
        <dbReference type="Pfam" id="PF02838"/>
    </source>
</evidence>
<reference evidence="8 9" key="1">
    <citation type="submission" date="2021-01" db="EMBL/GenBank/DDBJ databases">
        <title>Genome sequencing of Joostella atrarenae M1-2 (= KCTC 23194).</title>
        <authorList>
            <person name="Zakaria M.R."/>
            <person name="Lam M.Q."/>
            <person name="Chong C.S."/>
        </authorList>
    </citation>
    <scope>NUCLEOTIDE SEQUENCE [LARGE SCALE GENOMIC DNA]</scope>
    <source>
        <strain evidence="8 9">M1-2</strain>
    </source>
</reference>
<dbReference type="InterPro" id="IPR015883">
    <property type="entry name" value="Glyco_hydro_20_cat"/>
</dbReference>
<comment type="caution">
    <text evidence="8">The sequence shown here is derived from an EMBL/GenBank/DDBJ whole genome shotgun (WGS) entry which is preliminary data.</text>
</comment>
<protein>
    <recommendedName>
        <fullName evidence="3">beta-N-acetylhexosaminidase</fullName>
        <ecNumber evidence="3">3.2.1.52</ecNumber>
    </recommendedName>
</protein>
<feature type="domain" description="Beta-hexosaminidase bacterial type N-terminal" evidence="7">
    <location>
        <begin position="18"/>
        <end position="139"/>
    </location>
</feature>
<dbReference type="InterPro" id="IPR015882">
    <property type="entry name" value="HEX_bac_N"/>
</dbReference>
<dbReference type="SUPFAM" id="SSF51445">
    <property type="entry name" value="(Trans)glycosidases"/>
    <property type="match status" value="1"/>
</dbReference>
<dbReference type="SUPFAM" id="SSF55545">
    <property type="entry name" value="beta-N-acetylhexosaminidase-like domain"/>
    <property type="match status" value="1"/>
</dbReference>
<dbReference type="Gene3D" id="2.60.120.380">
    <property type="match status" value="1"/>
</dbReference>
<keyword evidence="5" id="KW-0326">Glycosidase</keyword>
<dbReference type="Proteomes" id="UP000829517">
    <property type="component" value="Unassembled WGS sequence"/>
</dbReference>
<organism evidence="8 9">
    <name type="scientific">Joostella atrarenae</name>
    <dbReference type="NCBI Taxonomy" id="679257"/>
    <lineage>
        <taxon>Bacteria</taxon>
        <taxon>Pseudomonadati</taxon>
        <taxon>Bacteroidota</taxon>
        <taxon>Flavobacteriia</taxon>
        <taxon>Flavobacteriales</taxon>
        <taxon>Flavobacteriaceae</taxon>
        <taxon>Joostella</taxon>
    </lineage>
</organism>
<evidence type="ECO:0000313" key="8">
    <source>
        <dbReference type="EMBL" id="MCF8715526.1"/>
    </source>
</evidence>
<dbReference type="Gene3D" id="3.30.379.10">
    <property type="entry name" value="Chitobiase/beta-hexosaminidase domain 2-like"/>
    <property type="match status" value="1"/>
</dbReference>
<name>A0ABS9J520_9FLAO</name>
<dbReference type="PANTHER" id="PTHR22600">
    <property type="entry name" value="BETA-HEXOSAMINIDASE"/>
    <property type="match status" value="1"/>
</dbReference>
<keyword evidence="9" id="KW-1185">Reference proteome</keyword>
<accession>A0ABS9J520</accession>
<keyword evidence="4" id="KW-0378">Hydrolase</keyword>
<feature type="domain" description="Glycoside hydrolase family 20 catalytic" evidence="6">
    <location>
        <begin position="143"/>
        <end position="474"/>
    </location>
</feature>
<dbReference type="Gene3D" id="3.20.20.80">
    <property type="entry name" value="Glycosidases"/>
    <property type="match status" value="1"/>
</dbReference>
<dbReference type="PANTHER" id="PTHR22600:SF57">
    <property type="entry name" value="BETA-N-ACETYLHEXOSAMINIDASE"/>
    <property type="match status" value="1"/>
</dbReference>
<evidence type="ECO:0000259" key="6">
    <source>
        <dbReference type="Pfam" id="PF00728"/>
    </source>
</evidence>
<dbReference type="InterPro" id="IPR017853">
    <property type="entry name" value="GH"/>
</dbReference>
<dbReference type="InterPro" id="IPR025705">
    <property type="entry name" value="Beta_hexosaminidase_sua/sub"/>
</dbReference>
<gene>
    <name evidence="8" type="ORF">JM658_11885</name>
</gene>
<dbReference type="Pfam" id="PF00728">
    <property type="entry name" value="Glyco_hydro_20"/>
    <property type="match status" value="1"/>
</dbReference>
<dbReference type="EMBL" id="JAETXX010000007">
    <property type="protein sequence ID" value="MCF8715526.1"/>
    <property type="molecule type" value="Genomic_DNA"/>
</dbReference>
<dbReference type="RefSeq" id="WP_236959490.1">
    <property type="nucleotide sequence ID" value="NZ_JAETXX010000007.1"/>
</dbReference>
<evidence type="ECO:0000256" key="4">
    <source>
        <dbReference type="ARBA" id="ARBA00022801"/>
    </source>
</evidence>
<evidence type="ECO:0000313" key="9">
    <source>
        <dbReference type="Proteomes" id="UP000829517"/>
    </source>
</evidence>
<evidence type="ECO:0000256" key="3">
    <source>
        <dbReference type="ARBA" id="ARBA00012663"/>
    </source>
</evidence>
<evidence type="ECO:0000256" key="5">
    <source>
        <dbReference type="ARBA" id="ARBA00023295"/>
    </source>
</evidence>
<dbReference type="Pfam" id="PF02838">
    <property type="entry name" value="Glyco_hydro_20b"/>
    <property type="match status" value="1"/>
</dbReference>
<sequence length="757" mass="87078">MTAISCNDSRSEGINSDITVIPIPKEVIKDNNGSFKILNTTIIRIEDQSLLPIANIISDYVKRLTGVNISVTEGVTTKKSIVLRYNDKLSDDEYNLVVDKEIFLEGNSYSSITNAASTLVQLIKFDGNVSYIPNVKIKDNYDFKYRSVMLDLARFWHPIETIKETIDLLWLYKIPYLHLHLSDNKRFTFPLDKFSKVNKINGVGEREYYTKAELSHLVEYAKSRGVAIIPEVDLPGHSAILWNTYPDEFGSLNPGTNKPEQLHVVNIAKEKTYSAVNYIIQELASVFYTSPYIHVGGDEVYLENLKKVPEYNNYAEEKGLKEALKGNVDELFCHFINEMNQMVKDTGKKTIVWEGFNDIGAGNVIVDKDITVIVWNTTYNSPKNLLANGYKIINSTWIPWYMVGAMNLAPSIDRSYKWKITDWKHWNTMIKDVTVDNSSNIFGGQISYWEQNHYKVIPVLRERVPILSERLWNEKPRKDIKDFKNDLVSTNKLYSKLFRPITSVANNLISSDELKFTSFAEIVLDQPNSGSYFWSFSKSWDLPSDDDMILYNKPIRLTESGVLTIQKRDKQGNNIGYPEQKYYQKIEPSYTYKVYGPSPVKGWDSIPDFTEIPLIREGITAKITEERLDKINGELFAKVKRKGHIDTRFSGIYNPYAVELNGIIKVDENERFTLKLQTNDGLANLYLDSNLVVKGTEFNNIPEEFIVQIAAGKHSLKIEYFYKQIQNELNIMYKTEDMQDFAPLEDLIQTLDDYTNL</sequence>
<evidence type="ECO:0000256" key="1">
    <source>
        <dbReference type="ARBA" id="ARBA00001231"/>
    </source>
</evidence>
<dbReference type="EC" id="3.2.1.52" evidence="3"/>
<dbReference type="PRINTS" id="PR00738">
    <property type="entry name" value="GLHYDRLASE20"/>
</dbReference>
<comment type="catalytic activity">
    <reaction evidence="1">
        <text>Hydrolysis of terminal non-reducing N-acetyl-D-hexosamine residues in N-acetyl-beta-D-hexosaminides.</text>
        <dbReference type="EC" id="3.2.1.52"/>
    </reaction>
</comment>
<proteinExistence type="inferred from homology"/>
<evidence type="ECO:0000256" key="2">
    <source>
        <dbReference type="ARBA" id="ARBA00006285"/>
    </source>
</evidence>
<comment type="similarity">
    <text evidence="2">Belongs to the glycosyl hydrolase 20 family.</text>
</comment>